<dbReference type="eggNOG" id="COG2207">
    <property type="taxonomic scope" value="Bacteria"/>
</dbReference>
<keyword evidence="3" id="KW-0804">Transcription</keyword>
<dbReference type="Pfam" id="PF20240">
    <property type="entry name" value="DUF6597"/>
    <property type="match status" value="1"/>
</dbReference>
<dbReference type="PANTHER" id="PTHR46796:SF13">
    <property type="entry name" value="HTH-TYPE TRANSCRIPTIONAL ACTIVATOR RHAS"/>
    <property type="match status" value="1"/>
</dbReference>
<gene>
    <name evidence="5" type="ORF">C900_05017</name>
</gene>
<name>L8JL07_9BACT</name>
<dbReference type="InterPro" id="IPR018062">
    <property type="entry name" value="HTH_AraC-typ_CS"/>
</dbReference>
<protein>
    <submittedName>
        <fullName evidence="5">Transcriptional regulator, AraC family</fullName>
    </submittedName>
</protein>
<proteinExistence type="predicted"/>
<dbReference type="PROSITE" id="PS01124">
    <property type="entry name" value="HTH_ARAC_FAMILY_2"/>
    <property type="match status" value="1"/>
</dbReference>
<evidence type="ECO:0000313" key="5">
    <source>
        <dbReference type="EMBL" id="ELR69485.1"/>
    </source>
</evidence>
<feature type="domain" description="HTH araC/xylS-type" evidence="4">
    <location>
        <begin position="187"/>
        <end position="261"/>
    </location>
</feature>
<dbReference type="InterPro" id="IPR046532">
    <property type="entry name" value="DUF6597"/>
</dbReference>
<dbReference type="OrthoDB" id="635259at2"/>
<keyword evidence="1" id="KW-0805">Transcription regulation</keyword>
<dbReference type="RefSeq" id="WP_009582176.1">
    <property type="nucleotide sequence ID" value="NZ_AMZN01000072.1"/>
</dbReference>
<comment type="caution">
    <text evidence="5">The sequence shown here is derived from an EMBL/GenBank/DDBJ whole genome shotgun (WGS) entry which is preliminary data.</text>
</comment>
<dbReference type="InterPro" id="IPR018060">
    <property type="entry name" value="HTH_AraC"/>
</dbReference>
<dbReference type="Proteomes" id="UP000011135">
    <property type="component" value="Unassembled WGS sequence"/>
</dbReference>
<evidence type="ECO:0000256" key="2">
    <source>
        <dbReference type="ARBA" id="ARBA00023125"/>
    </source>
</evidence>
<evidence type="ECO:0000256" key="3">
    <source>
        <dbReference type="ARBA" id="ARBA00023163"/>
    </source>
</evidence>
<accession>L8JL07</accession>
<dbReference type="PROSITE" id="PS00041">
    <property type="entry name" value="HTH_ARAC_FAMILY_1"/>
    <property type="match status" value="1"/>
</dbReference>
<dbReference type="PANTHER" id="PTHR46796">
    <property type="entry name" value="HTH-TYPE TRANSCRIPTIONAL ACTIVATOR RHAS-RELATED"/>
    <property type="match status" value="1"/>
</dbReference>
<dbReference type="GO" id="GO:0003700">
    <property type="term" value="F:DNA-binding transcription factor activity"/>
    <property type="evidence" value="ECO:0007669"/>
    <property type="project" value="InterPro"/>
</dbReference>
<dbReference type="Gene3D" id="1.10.10.60">
    <property type="entry name" value="Homeodomain-like"/>
    <property type="match status" value="1"/>
</dbReference>
<dbReference type="EMBL" id="AMZN01000072">
    <property type="protein sequence ID" value="ELR69485.1"/>
    <property type="molecule type" value="Genomic_DNA"/>
</dbReference>
<evidence type="ECO:0000259" key="4">
    <source>
        <dbReference type="PROSITE" id="PS01124"/>
    </source>
</evidence>
<dbReference type="Pfam" id="PF12833">
    <property type="entry name" value="HTH_18"/>
    <property type="match status" value="1"/>
</dbReference>
<organism evidence="5 6">
    <name type="scientific">Fulvivirga imtechensis AK7</name>
    <dbReference type="NCBI Taxonomy" id="1237149"/>
    <lineage>
        <taxon>Bacteria</taxon>
        <taxon>Pseudomonadati</taxon>
        <taxon>Bacteroidota</taxon>
        <taxon>Cytophagia</taxon>
        <taxon>Cytophagales</taxon>
        <taxon>Fulvivirgaceae</taxon>
        <taxon>Fulvivirga</taxon>
    </lineage>
</organism>
<reference evidence="5 6" key="1">
    <citation type="submission" date="2012-12" db="EMBL/GenBank/DDBJ databases">
        <title>Genome assembly of Fulvivirga imtechensis AK7.</title>
        <authorList>
            <person name="Nupur N."/>
            <person name="Khatri I."/>
            <person name="Kumar R."/>
            <person name="Subramanian S."/>
            <person name="Pinnaka A."/>
        </authorList>
    </citation>
    <scope>NUCLEOTIDE SEQUENCE [LARGE SCALE GENOMIC DNA]</scope>
    <source>
        <strain evidence="5 6">AK7</strain>
    </source>
</reference>
<dbReference type="GO" id="GO:0043565">
    <property type="term" value="F:sequence-specific DNA binding"/>
    <property type="evidence" value="ECO:0007669"/>
    <property type="project" value="InterPro"/>
</dbReference>
<dbReference type="InterPro" id="IPR009057">
    <property type="entry name" value="Homeodomain-like_sf"/>
</dbReference>
<keyword evidence="2" id="KW-0238">DNA-binding</keyword>
<sequence length="271" mass="31576">MNTLFSEYPPAEKLRLFIQSYWTGDFNINREASFSQSVVPNGCVELIIHLSDFHCSLNKRVWCKSPDFTLLGVFTKPYEVKFSENVQVFGIRFYPDGIQNVFGVPPSVFFATYEDSVDVLGKSVQRFCTRIRELQSVNAQLQFANEFLTDQLGRHFLAHDYTHQAMSLIRKVAGEPDYQLLKYQIPISDRQLQREFKNRYGITISDYMRLSRMNAIQKYMDSSGSANLTQLSYDLNFFDQSHFIREFKTYVGITPGKFSRIRDRFIVNPAH</sequence>
<dbReference type="SMART" id="SM00342">
    <property type="entry name" value="HTH_ARAC"/>
    <property type="match status" value="1"/>
</dbReference>
<dbReference type="STRING" id="1237149.C900_05017"/>
<evidence type="ECO:0000313" key="6">
    <source>
        <dbReference type="Proteomes" id="UP000011135"/>
    </source>
</evidence>
<evidence type="ECO:0000256" key="1">
    <source>
        <dbReference type="ARBA" id="ARBA00023015"/>
    </source>
</evidence>
<keyword evidence="6" id="KW-1185">Reference proteome</keyword>
<dbReference type="SUPFAM" id="SSF46689">
    <property type="entry name" value="Homeodomain-like"/>
    <property type="match status" value="1"/>
</dbReference>
<dbReference type="InterPro" id="IPR050204">
    <property type="entry name" value="AraC_XylS_family_regulators"/>
</dbReference>
<dbReference type="AlphaFoldDB" id="L8JL07"/>